<accession>A0A4D6MG72</accession>
<sequence>MAHHSAKVCADENVFVKLKKQMVKASEKKGKLESLLLGVPKTLKKAKKGTKQKEVILKEVEDVIFTLRQYVISKHVNGFQKALRQAKFLYKEVSTTDCCFSVNMDLYDSRMLNVEKIVVAKAAKHANENIEGDNIYEWITRLNPSLIVNGTVD</sequence>
<evidence type="ECO:0000313" key="2">
    <source>
        <dbReference type="Proteomes" id="UP000501690"/>
    </source>
</evidence>
<name>A0A4D6MG72_VIGUN</name>
<dbReference type="Proteomes" id="UP000501690">
    <property type="component" value="Linkage Group LG7"/>
</dbReference>
<gene>
    <name evidence="1" type="ORF">DEO72_LG7g1079</name>
</gene>
<reference evidence="1 2" key="1">
    <citation type="submission" date="2019-04" db="EMBL/GenBank/DDBJ databases">
        <title>An improved genome assembly and genetic linkage map for asparagus bean, Vigna unguiculata ssp. sesquipedialis.</title>
        <authorList>
            <person name="Xia Q."/>
            <person name="Zhang R."/>
            <person name="Dong Y."/>
        </authorList>
    </citation>
    <scope>NUCLEOTIDE SEQUENCE [LARGE SCALE GENOMIC DNA]</scope>
    <source>
        <tissue evidence="1">Leaf</tissue>
    </source>
</reference>
<keyword evidence="2" id="KW-1185">Reference proteome</keyword>
<dbReference type="EMBL" id="CP039351">
    <property type="protein sequence ID" value="QCD99793.1"/>
    <property type="molecule type" value="Genomic_DNA"/>
</dbReference>
<proteinExistence type="predicted"/>
<organism evidence="1 2">
    <name type="scientific">Vigna unguiculata</name>
    <name type="common">Cowpea</name>
    <dbReference type="NCBI Taxonomy" id="3917"/>
    <lineage>
        <taxon>Eukaryota</taxon>
        <taxon>Viridiplantae</taxon>
        <taxon>Streptophyta</taxon>
        <taxon>Embryophyta</taxon>
        <taxon>Tracheophyta</taxon>
        <taxon>Spermatophyta</taxon>
        <taxon>Magnoliopsida</taxon>
        <taxon>eudicotyledons</taxon>
        <taxon>Gunneridae</taxon>
        <taxon>Pentapetalae</taxon>
        <taxon>rosids</taxon>
        <taxon>fabids</taxon>
        <taxon>Fabales</taxon>
        <taxon>Fabaceae</taxon>
        <taxon>Papilionoideae</taxon>
        <taxon>50 kb inversion clade</taxon>
        <taxon>NPAAA clade</taxon>
        <taxon>indigoferoid/millettioid clade</taxon>
        <taxon>Phaseoleae</taxon>
        <taxon>Vigna</taxon>
    </lineage>
</organism>
<dbReference type="AlphaFoldDB" id="A0A4D6MG72"/>
<evidence type="ECO:0000313" key="1">
    <source>
        <dbReference type="EMBL" id="QCD99793.1"/>
    </source>
</evidence>
<protein>
    <submittedName>
        <fullName evidence="1">Uncharacterized protein</fullName>
    </submittedName>
</protein>